<evidence type="ECO:0000313" key="4">
    <source>
        <dbReference type="EMBL" id="AAM06683.1"/>
    </source>
</evidence>
<accession>Q8TKT2</accession>
<sequence>MGQKPVIFIFFTKQIPVFPMFRKYDQKQQFLLPLALEDFVPENHIARVLNDIVDVVDITAIESTYSKEGCPAYHPRPLLKILLYDYLIGIRSSRKLQQMTQTDTAFMYLAAMQKPDFHTICRFRSTHLGPIKEIFSQVVTFCKEMDMIGSSISIDGTKVKANASSRQSKSSDALEKEIDKILKESIETDKHEDEIYGDSTPYQIPEELVDKKKRLEKIKAAKKKLDEEKLKKINITDNDARIMKHKDGSKKPSYNCQVAVDEKEQIIVAADVVNEENDLHQIEPMIQNVKNTLGYKPTIVLADAGYFSYENLEFLQEEGIDAYIPDNFYKAEKEGKTRKFRKSLFTYDEEKDCYYCPAAFEIPFTRIQKRKGEPDLRYYVCSYCSQCVLKNACTKSGKRTITRDPSTSIPNYGKNWTLKSALVNVFSMRKPQTDKNKHELKIFVFTCFHSWFIEDIWNRCTREHLMEDMRDKLNTEKGTEKYQKRMSTVEPVFGQMKQDRGFREFLLRGKRKTGIEFVMMCTVHNIKKIADFIKREGKNLKSMLKMIVGGGSKGWNKGGIRARITNTLC</sequence>
<dbReference type="Pfam" id="PF05598">
    <property type="entry name" value="DUF772"/>
    <property type="match status" value="1"/>
</dbReference>
<dbReference type="InterPro" id="IPR025668">
    <property type="entry name" value="Tnp_DDE_dom"/>
</dbReference>
<dbReference type="Proteomes" id="UP000002487">
    <property type="component" value="Chromosome"/>
</dbReference>
<dbReference type="EMBL" id="AE010299">
    <property type="protein sequence ID" value="AAM06683.1"/>
    <property type="molecule type" value="Genomic_DNA"/>
</dbReference>
<feature type="domain" description="Transposase DDE" evidence="3">
    <location>
        <begin position="463"/>
        <end position="529"/>
    </location>
</feature>
<dbReference type="EnsemblBacteria" id="AAM06683">
    <property type="protein sequence ID" value="AAM06683"/>
    <property type="gene ID" value="MA_3313"/>
</dbReference>
<dbReference type="Pfam" id="PF13751">
    <property type="entry name" value="DDE_Tnp_1_6"/>
    <property type="match status" value="1"/>
</dbReference>
<evidence type="ECO:0000259" key="2">
    <source>
        <dbReference type="Pfam" id="PF05598"/>
    </source>
</evidence>
<gene>
    <name evidence="4" type="ordered locus">MA_3313</name>
</gene>
<dbReference type="STRING" id="188937.MA_3313"/>
<evidence type="ECO:0000259" key="3">
    <source>
        <dbReference type="Pfam" id="PF13751"/>
    </source>
</evidence>
<dbReference type="InterPro" id="IPR047629">
    <property type="entry name" value="IS1182_transpos"/>
</dbReference>
<name>Q8TKT2_METAC</name>
<dbReference type="HOGENOM" id="CLU_021293_0_1_2"/>
<dbReference type="InParanoid" id="Q8TKT2"/>
<dbReference type="InterPro" id="IPR008490">
    <property type="entry name" value="Transposase_InsH_N"/>
</dbReference>
<dbReference type="NCBIfam" id="NF033551">
    <property type="entry name" value="transpos_IS1182"/>
    <property type="match status" value="1"/>
</dbReference>
<keyword evidence="5" id="KW-1185">Reference proteome</keyword>
<feature type="coiled-coil region" evidence="1">
    <location>
        <begin position="208"/>
        <end position="238"/>
    </location>
</feature>
<reference evidence="4 5" key="1">
    <citation type="journal article" date="2002" name="Genome Res.">
        <title>The genome of Methanosarcina acetivorans reveals extensive metabolic and physiological diversity.</title>
        <authorList>
            <person name="Galagan J.E."/>
            <person name="Nusbaum C."/>
            <person name="Roy A."/>
            <person name="Endrizzi M.G."/>
            <person name="Macdonald P."/>
            <person name="FitzHugh W."/>
            <person name="Calvo S."/>
            <person name="Engels R."/>
            <person name="Smirnov S."/>
            <person name="Atnoor D."/>
            <person name="Brown A."/>
            <person name="Allen N."/>
            <person name="Naylor J."/>
            <person name="Stange-Thomann N."/>
            <person name="DeArellano K."/>
            <person name="Johnson R."/>
            <person name="Linton L."/>
            <person name="McEwan P."/>
            <person name="McKernan K."/>
            <person name="Talamas J."/>
            <person name="Tirrell A."/>
            <person name="Ye W."/>
            <person name="Zimmer A."/>
            <person name="Barber R.D."/>
            <person name="Cann I."/>
            <person name="Graham D.E."/>
            <person name="Grahame D.A."/>
            <person name="Guss A."/>
            <person name="Hedderich R."/>
            <person name="Ingram-Smith C."/>
            <person name="Kuettner C.H."/>
            <person name="Krzycki J.A."/>
            <person name="Leigh J.A."/>
            <person name="Li W."/>
            <person name="Liu J."/>
            <person name="Mukhopadhyay B."/>
            <person name="Reeve J.N."/>
            <person name="Smith K."/>
            <person name="Springer T.A."/>
            <person name="Umayam L.A."/>
            <person name="White O."/>
            <person name="White R.H."/>
            <person name="de Macario E.C."/>
            <person name="Ferry J.G."/>
            <person name="Jarrell K.F."/>
            <person name="Jing H."/>
            <person name="Macario A.J.L."/>
            <person name="Paulsen I."/>
            <person name="Pritchett M."/>
            <person name="Sowers K.R."/>
            <person name="Swanson R.V."/>
            <person name="Zinder S.H."/>
            <person name="Lander E."/>
            <person name="Metcalf W.W."/>
            <person name="Birren B."/>
        </authorList>
    </citation>
    <scope>NUCLEOTIDE SEQUENCE [LARGE SCALE GENOMIC DNA]</scope>
    <source>
        <strain evidence="5">ATCC 35395 / DSM 2834 / JCM 12185 / C2A</strain>
    </source>
</reference>
<dbReference type="AlphaFoldDB" id="Q8TKT2"/>
<organism evidence="4 5">
    <name type="scientific">Methanosarcina acetivorans (strain ATCC 35395 / DSM 2834 / JCM 12185 / C2A)</name>
    <dbReference type="NCBI Taxonomy" id="188937"/>
    <lineage>
        <taxon>Archaea</taxon>
        <taxon>Methanobacteriati</taxon>
        <taxon>Methanobacteriota</taxon>
        <taxon>Stenosarchaea group</taxon>
        <taxon>Methanomicrobia</taxon>
        <taxon>Methanosarcinales</taxon>
        <taxon>Methanosarcinaceae</taxon>
        <taxon>Methanosarcina</taxon>
    </lineage>
</organism>
<dbReference type="PANTHER" id="PTHR33408:SF2">
    <property type="entry name" value="TRANSPOSASE DDE DOMAIN-CONTAINING PROTEIN"/>
    <property type="match status" value="1"/>
</dbReference>
<evidence type="ECO:0000256" key="1">
    <source>
        <dbReference type="SAM" id="Coils"/>
    </source>
</evidence>
<proteinExistence type="predicted"/>
<keyword evidence="1" id="KW-0175">Coiled coil</keyword>
<protein>
    <recommendedName>
        <fullName evidence="6">Transposase</fullName>
    </recommendedName>
</protein>
<feature type="domain" description="Transposase InsH N-terminal" evidence="2">
    <location>
        <begin position="36"/>
        <end position="125"/>
    </location>
</feature>
<dbReference type="KEGG" id="mac:MA_3313"/>
<evidence type="ECO:0000313" key="5">
    <source>
        <dbReference type="Proteomes" id="UP000002487"/>
    </source>
</evidence>
<dbReference type="PhylomeDB" id="Q8TKT2"/>
<dbReference type="PANTHER" id="PTHR33408">
    <property type="entry name" value="TRANSPOSASE"/>
    <property type="match status" value="1"/>
</dbReference>
<evidence type="ECO:0008006" key="6">
    <source>
        <dbReference type="Google" id="ProtNLM"/>
    </source>
</evidence>